<accession>A0A4S4BGZ4</accession>
<name>A0A4S4BGZ4_9BACL</name>
<protein>
    <recommendedName>
        <fullName evidence="1">Copper amine oxidase-like N-terminal domain-containing protein</fullName>
    </recommendedName>
</protein>
<comment type="caution">
    <text evidence="2">The sequence shown here is derived from an EMBL/GenBank/DDBJ whole genome shotgun (WGS) entry which is preliminary data.</text>
</comment>
<organism evidence="2 3">
    <name type="scientific">Cohnella fermenti</name>
    <dbReference type="NCBI Taxonomy" id="2565925"/>
    <lineage>
        <taxon>Bacteria</taxon>
        <taxon>Bacillati</taxon>
        <taxon>Bacillota</taxon>
        <taxon>Bacilli</taxon>
        <taxon>Bacillales</taxon>
        <taxon>Paenibacillaceae</taxon>
        <taxon>Cohnella</taxon>
    </lineage>
</organism>
<feature type="domain" description="Copper amine oxidase-like N-terminal" evidence="1">
    <location>
        <begin position="40"/>
        <end position="78"/>
    </location>
</feature>
<evidence type="ECO:0000313" key="3">
    <source>
        <dbReference type="Proteomes" id="UP000310636"/>
    </source>
</evidence>
<evidence type="ECO:0000313" key="2">
    <source>
        <dbReference type="EMBL" id="THF73652.1"/>
    </source>
</evidence>
<dbReference type="EMBL" id="SSOB01000051">
    <property type="protein sequence ID" value="THF73652.1"/>
    <property type="molecule type" value="Genomic_DNA"/>
</dbReference>
<dbReference type="InterPro" id="IPR012854">
    <property type="entry name" value="Cu_amine_oxidase-like_N"/>
</dbReference>
<dbReference type="OrthoDB" id="2665331at2"/>
<evidence type="ECO:0000259" key="1">
    <source>
        <dbReference type="Pfam" id="PF07833"/>
    </source>
</evidence>
<dbReference type="InterPro" id="IPR036582">
    <property type="entry name" value="Mao_N_sf"/>
</dbReference>
<sequence length="102" mass="11188">MGESAAMRYKMGIALAAILLFVTTYSFAFAQTDSSIGIKLNDQTLALSQQPYAENGAVMIPLRGVFEKLGLSVDWTGTVYRSGDEAGRYGSGKRNDHWRSFL</sequence>
<gene>
    <name evidence="2" type="ORF">E6C55_28095</name>
</gene>
<reference evidence="2 3" key="1">
    <citation type="submission" date="2019-04" db="EMBL/GenBank/DDBJ databases">
        <title>Cohnella sp. nov. isolated from preserved vegetables.</title>
        <authorList>
            <person name="Lin S.-Y."/>
            <person name="Hung M.-H."/>
            <person name="Young C.-C."/>
        </authorList>
    </citation>
    <scope>NUCLEOTIDE SEQUENCE [LARGE SCALE GENOMIC DNA]</scope>
    <source>
        <strain evidence="2 3">CC-MHH1044</strain>
    </source>
</reference>
<dbReference type="Pfam" id="PF07833">
    <property type="entry name" value="Cu_amine_oxidN1"/>
    <property type="match status" value="1"/>
</dbReference>
<dbReference type="SUPFAM" id="SSF55383">
    <property type="entry name" value="Copper amine oxidase, domain N"/>
    <property type="match status" value="1"/>
</dbReference>
<proteinExistence type="predicted"/>
<keyword evidence="3" id="KW-1185">Reference proteome</keyword>
<dbReference type="AlphaFoldDB" id="A0A4S4BGZ4"/>
<dbReference type="Proteomes" id="UP000310636">
    <property type="component" value="Unassembled WGS sequence"/>
</dbReference>